<evidence type="ECO:0000313" key="1">
    <source>
        <dbReference type="EMBL" id="CAK7328948.1"/>
    </source>
</evidence>
<evidence type="ECO:0000313" key="2">
    <source>
        <dbReference type="Proteomes" id="UP001314170"/>
    </source>
</evidence>
<keyword evidence="2" id="KW-1185">Reference proteome</keyword>
<dbReference type="Proteomes" id="UP001314170">
    <property type="component" value="Unassembled WGS sequence"/>
</dbReference>
<gene>
    <name evidence="1" type="ORF">DCAF_LOCUS6695</name>
</gene>
<comment type="caution">
    <text evidence="1">The sequence shown here is derived from an EMBL/GenBank/DDBJ whole genome shotgun (WGS) entry which is preliminary data.</text>
</comment>
<dbReference type="EMBL" id="CAWUPB010000905">
    <property type="protein sequence ID" value="CAK7328948.1"/>
    <property type="molecule type" value="Genomic_DNA"/>
</dbReference>
<organism evidence="1 2">
    <name type="scientific">Dovyalis caffra</name>
    <dbReference type="NCBI Taxonomy" id="77055"/>
    <lineage>
        <taxon>Eukaryota</taxon>
        <taxon>Viridiplantae</taxon>
        <taxon>Streptophyta</taxon>
        <taxon>Embryophyta</taxon>
        <taxon>Tracheophyta</taxon>
        <taxon>Spermatophyta</taxon>
        <taxon>Magnoliopsida</taxon>
        <taxon>eudicotyledons</taxon>
        <taxon>Gunneridae</taxon>
        <taxon>Pentapetalae</taxon>
        <taxon>rosids</taxon>
        <taxon>fabids</taxon>
        <taxon>Malpighiales</taxon>
        <taxon>Salicaceae</taxon>
        <taxon>Flacourtieae</taxon>
        <taxon>Dovyalis</taxon>
    </lineage>
</organism>
<accession>A0AAV1R4V6</accession>
<proteinExistence type="predicted"/>
<protein>
    <submittedName>
        <fullName evidence="1">Uncharacterized protein</fullName>
    </submittedName>
</protein>
<reference evidence="1 2" key="1">
    <citation type="submission" date="2024-01" db="EMBL/GenBank/DDBJ databases">
        <authorList>
            <person name="Waweru B."/>
        </authorList>
    </citation>
    <scope>NUCLEOTIDE SEQUENCE [LARGE SCALE GENOMIC DNA]</scope>
</reference>
<dbReference type="AlphaFoldDB" id="A0AAV1R4V6"/>
<sequence length="85" mass="9527">MKTGVMTIDDDEGDKDTEAIAKGKVIPSNVPSMTPFVSKKVNSNKDAIKHGITMKIWRKKVDNEVRRDKVVEHEFKGHISIESCS</sequence>
<name>A0AAV1R4V6_9ROSI</name>